<evidence type="ECO:0000313" key="2">
    <source>
        <dbReference type="EMBL" id="OGH83844.1"/>
    </source>
</evidence>
<organism evidence="2 3">
    <name type="scientific">Candidatus Magasanikbacteria bacterium RIFOXYA2_FULL_44_8</name>
    <dbReference type="NCBI Taxonomy" id="1798696"/>
    <lineage>
        <taxon>Bacteria</taxon>
        <taxon>Candidatus Magasanikiibacteriota</taxon>
    </lineage>
</organism>
<comment type="caution">
    <text evidence="2">The sequence shown here is derived from an EMBL/GenBank/DDBJ whole genome shotgun (WGS) entry which is preliminary data.</text>
</comment>
<keyword evidence="1" id="KW-0472">Membrane</keyword>
<reference evidence="2 3" key="1">
    <citation type="journal article" date="2016" name="Nat. Commun.">
        <title>Thousands of microbial genomes shed light on interconnected biogeochemical processes in an aquifer system.</title>
        <authorList>
            <person name="Anantharaman K."/>
            <person name="Brown C.T."/>
            <person name="Hug L.A."/>
            <person name="Sharon I."/>
            <person name="Castelle C.J."/>
            <person name="Probst A.J."/>
            <person name="Thomas B.C."/>
            <person name="Singh A."/>
            <person name="Wilkins M.J."/>
            <person name="Karaoz U."/>
            <person name="Brodie E.L."/>
            <person name="Williams K.H."/>
            <person name="Hubbard S.S."/>
            <person name="Banfield J.F."/>
        </authorList>
    </citation>
    <scope>NUCLEOTIDE SEQUENCE [LARGE SCALE GENOMIC DNA]</scope>
</reference>
<proteinExistence type="predicted"/>
<feature type="transmembrane region" description="Helical" evidence="1">
    <location>
        <begin position="45"/>
        <end position="66"/>
    </location>
</feature>
<protein>
    <submittedName>
        <fullName evidence="2">Uncharacterized protein</fullName>
    </submittedName>
</protein>
<dbReference type="AlphaFoldDB" id="A0A1F6NJI9"/>
<evidence type="ECO:0000313" key="3">
    <source>
        <dbReference type="Proteomes" id="UP000177803"/>
    </source>
</evidence>
<gene>
    <name evidence="2" type="ORF">A2261_02310</name>
</gene>
<keyword evidence="1" id="KW-0812">Transmembrane</keyword>
<accession>A0A1F6NJI9</accession>
<sequence length="82" mass="8942">MQYFIGIICVLAGVALVIKTEWFIQNFGASAWAEAKFGFSGGTRLMYKVVGILLIFVGFLAVTNMYQGFLMATVGKLLIPGK</sequence>
<keyword evidence="1" id="KW-1133">Transmembrane helix</keyword>
<dbReference type="EMBL" id="MFQR01000059">
    <property type="protein sequence ID" value="OGH83844.1"/>
    <property type="molecule type" value="Genomic_DNA"/>
</dbReference>
<dbReference type="Proteomes" id="UP000177803">
    <property type="component" value="Unassembled WGS sequence"/>
</dbReference>
<evidence type="ECO:0000256" key="1">
    <source>
        <dbReference type="SAM" id="Phobius"/>
    </source>
</evidence>
<name>A0A1F6NJI9_9BACT</name>